<keyword evidence="3" id="KW-1185">Reference proteome</keyword>
<dbReference type="VEuPathDB" id="FungiDB:ASPGLDRAFT_53537"/>
<organism evidence="2 3">
    <name type="scientific">Aspergillus glaucus CBS 516.65</name>
    <dbReference type="NCBI Taxonomy" id="1160497"/>
    <lineage>
        <taxon>Eukaryota</taxon>
        <taxon>Fungi</taxon>
        <taxon>Dikarya</taxon>
        <taxon>Ascomycota</taxon>
        <taxon>Pezizomycotina</taxon>
        <taxon>Eurotiomycetes</taxon>
        <taxon>Eurotiomycetidae</taxon>
        <taxon>Eurotiales</taxon>
        <taxon>Aspergillaceae</taxon>
        <taxon>Aspergillus</taxon>
        <taxon>Aspergillus subgen. Aspergillus</taxon>
    </lineage>
</organism>
<feature type="compositionally biased region" description="Basic and acidic residues" evidence="1">
    <location>
        <begin position="108"/>
        <end position="129"/>
    </location>
</feature>
<protein>
    <submittedName>
        <fullName evidence="2">Uncharacterized protein</fullName>
    </submittedName>
</protein>
<accession>A0A1L9V3Y8</accession>
<reference evidence="3" key="1">
    <citation type="journal article" date="2017" name="Genome Biol.">
        <title>Comparative genomics reveals high biological diversity and specific adaptations in the industrially and medically important fungal genus Aspergillus.</title>
        <authorList>
            <person name="de Vries R.P."/>
            <person name="Riley R."/>
            <person name="Wiebenga A."/>
            <person name="Aguilar-Osorio G."/>
            <person name="Amillis S."/>
            <person name="Uchima C.A."/>
            <person name="Anderluh G."/>
            <person name="Asadollahi M."/>
            <person name="Askin M."/>
            <person name="Barry K."/>
            <person name="Battaglia E."/>
            <person name="Bayram O."/>
            <person name="Benocci T."/>
            <person name="Braus-Stromeyer S.A."/>
            <person name="Caldana C."/>
            <person name="Canovas D."/>
            <person name="Cerqueira G.C."/>
            <person name="Chen F."/>
            <person name="Chen W."/>
            <person name="Choi C."/>
            <person name="Clum A."/>
            <person name="Dos Santos R.A."/>
            <person name="Damasio A.R."/>
            <person name="Diallinas G."/>
            <person name="Emri T."/>
            <person name="Fekete E."/>
            <person name="Flipphi M."/>
            <person name="Freyberg S."/>
            <person name="Gallo A."/>
            <person name="Gournas C."/>
            <person name="Habgood R."/>
            <person name="Hainaut M."/>
            <person name="Harispe M.L."/>
            <person name="Henrissat B."/>
            <person name="Hilden K.S."/>
            <person name="Hope R."/>
            <person name="Hossain A."/>
            <person name="Karabika E."/>
            <person name="Karaffa L."/>
            <person name="Karanyi Z."/>
            <person name="Krasevec N."/>
            <person name="Kuo A."/>
            <person name="Kusch H."/>
            <person name="LaButti K."/>
            <person name="Lagendijk E.L."/>
            <person name="Lapidus A."/>
            <person name="Levasseur A."/>
            <person name="Lindquist E."/>
            <person name="Lipzen A."/>
            <person name="Logrieco A.F."/>
            <person name="MacCabe A."/>
            <person name="Maekelae M.R."/>
            <person name="Malavazi I."/>
            <person name="Melin P."/>
            <person name="Meyer V."/>
            <person name="Mielnichuk N."/>
            <person name="Miskei M."/>
            <person name="Molnar A.P."/>
            <person name="Mule G."/>
            <person name="Ngan C.Y."/>
            <person name="Orejas M."/>
            <person name="Orosz E."/>
            <person name="Ouedraogo J.P."/>
            <person name="Overkamp K.M."/>
            <person name="Park H.-S."/>
            <person name="Perrone G."/>
            <person name="Piumi F."/>
            <person name="Punt P.J."/>
            <person name="Ram A.F."/>
            <person name="Ramon A."/>
            <person name="Rauscher S."/>
            <person name="Record E."/>
            <person name="Riano-Pachon D.M."/>
            <person name="Robert V."/>
            <person name="Roehrig J."/>
            <person name="Ruller R."/>
            <person name="Salamov A."/>
            <person name="Salih N.S."/>
            <person name="Samson R.A."/>
            <person name="Sandor E."/>
            <person name="Sanguinetti M."/>
            <person name="Schuetze T."/>
            <person name="Sepcic K."/>
            <person name="Shelest E."/>
            <person name="Sherlock G."/>
            <person name="Sophianopoulou V."/>
            <person name="Squina F.M."/>
            <person name="Sun H."/>
            <person name="Susca A."/>
            <person name="Todd R.B."/>
            <person name="Tsang A."/>
            <person name="Unkles S.E."/>
            <person name="van de Wiele N."/>
            <person name="van Rossen-Uffink D."/>
            <person name="Oliveira J.V."/>
            <person name="Vesth T.C."/>
            <person name="Visser J."/>
            <person name="Yu J.-H."/>
            <person name="Zhou M."/>
            <person name="Andersen M.R."/>
            <person name="Archer D.B."/>
            <person name="Baker S.E."/>
            <person name="Benoit I."/>
            <person name="Brakhage A.A."/>
            <person name="Braus G.H."/>
            <person name="Fischer R."/>
            <person name="Frisvad J.C."/>
            <person name="Goldman G.H."/>
            <person name="Houbraken J."/>
            <person name="Oakley B."/>
            <person name="Pocsi I."/>
            <person name="Scazzocchio C."/>
            <person name="Seiboth B."/>
            <person name="vanKuyk P.A."/>
            <person name="Wortman J."/>
            <person name="Dyer P.S."/>
            <person name="Grigoriev I.V."/>
        </authorList>
    </citation>
    <scope>NUCLEOTIDE SEQUENCE [LARGE SCALE GENOMIC DNA]</scope>
    <source>
        <strain evidence="3">CBS 516.65</strain>
    </source>
</reference>
<dbReference type="AlphaFoldDB" id="A0A1L9V3Y8"/>
<evidence type="ECO:0000256" key="1">
    <source>
        <dbReference type="SAM" id="MobiDB-lite"/>
    </source>
</evidence>
<gene>
    <name evidence="2" type="ORF">ASPGLDRAFT_53537</name>
</gene>
<feature type="region of interest" description="Disordered" evidence="1">
    <location>
        <begin position="1"/>
        <end position="149"/>
    </location>
</feature>
<dbReference type="RefSeq" id="XP_022395240.1">
    <property type="nucleotide sequence ID" value="XM_022548005.1"/>
</dbReference>
<proteinExistence type="predicted"/>
<feature type="compositionally biased region" description="Polar residues" evidence="1">
    <location>
        <begin position="131"/>
        <end position="144"/>
    </location>
</feature>
<name>A0A1L9V3Y8_ASPGL</name>
<feature type="compositionally biased region" description="Basic and acidic residues" evidence="1">
    <location>
        <begin position="77"/>
        <end position="95"/>
    </location>
</feature>
<dbReference type="EMBL" id="KV878933">
    <property type="protein sequence ID" value="OJJ78542.1"/>
    <property type="molecule type" value="Genomic_DNA"/>
</dbReference>
<dbReference type="Proteomes" id="UP000184300">
    <property type="component" value="Unassembled WGS sequence"/>
</dbReference>
<evidence type="ECO:0000313" key="3">
    <source>
        <dbReference type="Proteomes" id="UP000184300"/>
    </source>
</evidence>
<evidence type="ECO:0000313" key="2">
    <source>
        <dbReference type="EMBL" id="OJJ78542.1"/>
    </source>
</evidence>
<sequence length="178" mass="20193">MAPRKAKMAPVTQVPTPQTIQHDSHQQADSMDIDDHTTPTPGDYPVDETTTQGGFPDDTPSTPIRGGDQSSPQPQEQDFHRAKAPERPQASERPEQSTQAAQRPAKKSSHDLIAELWRRLEQKDEEMSKLRQAQMNANTSSTDSRLADQLSKLFEQKDSQSMLDREEQRLRQLAQTYW</sequence>
<dbReference type="GeneID" id="34464266"/>